<dbReference type="RefSeq" id="WP_345215830.1">
    <property type="nucleotide sequence ID" value="NZ_BAABGN010000007.1"/>
</dbReference>
<name>A0ABP8L5A4_9MICO</name>
<protein>
    <recommendedName>
        <fullName evidence="3">DUF6318 domain-containing protein</fullName>
    </recommendedName>
</protein>
<feature type="compositionally biased region" description="Low complexity" evidence="1">
    <location>
        <begin position="34"/>
        <end position="54"/>
    </location>
</feature>
<dbReference type="PROSITE" id="PS51257">
    <property type="entry name" value="PROKAR_LIPOPROTEIN"/>
    <property type="match status" value="1"/>
</dbReference>
<feature type="signal peptide" evidence="2">
    <location>
        <begin position="1"/>
        <end position="26"/>
    </location>
</feature>
<evidence type="ECO:0000313" key="5">
    <source>
        <dbReference type="Proteomes" id="UP001500622"/>
    </source>
</evidence>
<proteinExistence type="predicted"/>
<feature type="region of interest" description="Disordered" evidence="1">
    <location>
        <begin position="30"/>
        <end position="62"/>
    </location>
</feature>
<dbReference type="Proteomes" id="UP001500622">
    <property type="component" value="Unassembled WGS sequence"/>
</dbReference>
<keyword evidence="2" id="KW-0732">Signal</keyword>
<gene>
    <name evidence="4" type="ORF">GCM10023169_17070</name>
</gene>
<feature type="chain" id="PRO_5046967092" description="DUF6318 domain-containing protein" evidence="2">
    <location>
        <begin position="27"/>
        <end position="202"/>
    </location>
</feature>
<evidence type="ECO:0000256" key="1">
    <source>
        <dbReference type="SAM" id="MobiDB-lite"/>
    </source>
</evidence>
<feature type="domain" description="DUF6318" evidence="3">
    <location>
        <begin position="47"/>
        <end position="191"/>
    </location>
</feature>
<dbReference type="EMBL" id="BAABGN010000007">
    <property type="protein sequence ID" value="GAA4422511.1"/>
    <property type="molecule type" value="Genomic_DNA"/>
</dbReference>
<sequence length="202" mass="21294">MARAAQRLRTLLAMAAAGLFAAVGLAACDGGGDEPTPTGSPSEAESPSAEETPTQEIDPPVPPNAIARDDVHGAEAAAEYFLKLYVYAYQTGGLAELEQMSHAECRFCQSVTTSVSTLYSDGGRSTGGAITIRSAEGHEPIERNPYYRVDVVIEQSPSTEVAGSGEIVESEGGERLMVFAIGRGENEWKVRAVQVEEGDADV</sequence>
<evidence type="ECO:0000313" key="4">
    <source>
        <dbReference type="EMBL" id="GAA4422511.1"/>
    </source>
</evidence>
<reference evidence="5" key="1">
    <citation type="journal article" date="2019" name="Int. J. Syst. Evol. Microbiol.">
        <title>The Global Catalogue of Microorganisms (GCM) 10K type strain sequencing project: providing services to taxonomists for standard genome sequencing and annotation.</title>
        <authorList>
            <consortium name="The Broad Institute Genomics Platform"/>
            <consortium name="The Broad Institute Genome Sequencing Center for Infectious Disease"/>
            <person name="Wu L."/>
            <person name="Ma J."/>
        </authorList>
    </citation>
    <scope>NUCLEOTIDE SEQUENCE [LARGE SCALE GENOMIC DNA]</scope>
    <source>
        <strain evidence="5">JCM 17810</strain>
    </source>
</reference>
<accession>A0ABP8L5A4</accession>
<dbReference type="Pfam" id="PF19843">
    <property type="entry name" value="DUF6318"/>
    <property type="match status" value="1"/>
</dbReference>
<dbReference type="InterPro" id="IPR046281">
    <property type="entry name" value="DUF6318"/>
</dbReference>
<comment type="caution">
    <text evidence="4">The sequence shown here is derived from an EMBL/GenBank/DDBJ whole genome shotgun (WGS) entry which is preliminary data.</text>
</comment>
<keyword evidence="5" id="KW-1185">Reference proteome</keyword>
<organism evidence="4 5">
    <name type="scientific">Georgenia halophila</name>
    <dbReference type="NCBI Taxonomy" id="620889"/>
    <lineage>
        <taxon>Bacteria</taxon>
        <taxon>Bacillati</taxon>
        <taxon>Actinomycetota</taxon>
        <taxon>Actinomycetes</taxon>
        <taxon>Micrococcales</taxon>
        <taxon>Bogoriellaceae</taxon>
        <taxon>Georgenia</taxon>
    </lineage>
</organism>
<evidence type="ECO:0000259" key="3">
    <source>
        <dbReference type="Pfam" id="PF19843"/>
    </source>
</evidence>
<evidence type="ECO:0000256" key="2">
    <source>
        <dbReference type="SAM" id="SignalP"/>
    </source>
</evidence>